<evidence type="ECO:0000313" key="14">
    <source>
        <dbReference type="EMBL" id="TIC72020.1"/>
    </source>
</evidence>
<evidence type="ECO:0000313" key="18">
    <source>
        <dbReference type="Proteomes" id="UP000309601"/>
    </source>
</evidence>
<dbReference type="PANTHER" id="PTHR11945">
    <property type="entry name" value="MADS BOX PROTEIN"/>
    <property type="match status" value="1"/>
</dbReference>
<evidence type="ECO:0000313" key="20">
    <source>
        <dbReference type="Proteomes" id="UP000310708"/>
    </source>
</evidence>
<evidence type="ECO:0000313" key="19">
    <source>
        <dbReference type="Proteomes" id="UP000310685"/>
    </source>
</evidence>
<feature type="region of interest" description="Disordered" evidence="7">
    <location>
        <begin position="74"/>
        <end position="179"/>
    </location>
</feature>
<comment type="similarity">
    <text evidence="6">Belongs to the MEF2 family.</text>
</comment>
<dbReference type="EMBL" id="SPRC01000009">
    <property type="protein sequence ID" value="TIB81267.1"/>
    <property type="molecule type" value="Genomic_DNA"/>
</dbReference>
<name>A0A4T0R616_9BASI</name>
<feature type="compositionally biased region" description="Polar residues" evidence="7">
    <location>
        <begin position="235"/>
        <end position="262"/>
    </location>
</feature>
<feature type="compositionally biased region" description="Polar residues" evidence="7">
    <location>
        <begin position="324"/>
        <end position="334"/>
    </location>
</feature>
<dbReference type="PANTHER" id="PTHR11945:SF534">
    <property type="entry name" value="MYOCYTE-SPECIFIC ENHANCER FACTOR 2"/>
    <property type="match status" value="1"/>
</dbReference>
<dbReference type="Proteomes" id="UP000305647">
    <property type="component" value="Unassembled WGS sequence"/>
</dbReference>
<dbReference type="GO" id="GO:0045944">
    <property type="term" value="P:positive regulation of transcription by RNA polymerase II"/>
    <property type="evidence" value="ECO:0007669"/>
    <property type="project" value="InterPro"/>
</dbReference>
<dbReference type="Proteomes" id="UP000310708">
    <property type="component" value="Unassembled WGS sequence"/>
</dbReference>
<sequence>MGRRKIQIKPLKDDRNRSVTFLKRKTGLFKKAHELGVLCSADVAVIVFGHNGKLYEFSSGNIEKILMKYTEHEGESERRCPRDFNDDNESEQDFNEFEEERVKEEPEVQVKATTETPTPVKSEPVKEDIIKEDIKPRIEIGDLDDKPSSMPSTHAGPSSSSLPPPPRSPKPVSPFDPSKYSPYPPLSFLPGYPHSPNTQAQHDQMMNWQYAQMHAHAVSQHQQQQTRPQQSTNQFLSPSNTPVVQSHSPQASQSMLQTPNVSSVPNMGSMPWYNSMPPIAWPTPAPGLSASMLMDPFQFPLDGLSTSPSDGQSGFQWPIPPKEATNQNNSTTAAGSEGELSANSGTTLEVPNSREPIQSPRSTKRARTN</sequence>
<dbReference type="GO" id="GO:0000981">
    <property type="term" value="F:DNA-binding transcription factor activity, RNA polymerase II-specific"/>
    <property type="evidence" value="ECO:0007669"/>
    <property type="project" value="TreeGrafter"/>
</dbReference>
<dbReference type="Proteomes" id="UP000307169">
    <property type="component" value="Unassembled WGS sequence"/>
</dbReference>
<evidence type="ECO:0000256" key="6">
    <source>
        <dbReference type="ARBA" id="ARBA00025805"/>
    </source>
</evidence>
<dbReference type="InterPro" id="IPR033896">
    <property type="entry name" value="MEF2-like_N"/>
</dbReference>
<protein>
    <recommendedName>
        <fullName evidence="8">MADS-box domain-containing protein</fullName>
    </recommendedName>
</protein>
<gene>
    <name evidence="13" type="ORF">E3Q01_00321</name>
    <name evidence="12" type="ORF">E3Q02_00944</name>
    <name evidence="14" type="ORF">E3Q03_00224</name>
    <name evidence="11" type="ORF">E3Q10_01249</name>
    <name evidence="10" type="ORF">E3Q17_00665</name>
    <name evidence="9" type="ORF">E3Q22_01316</name>
</gene>
<evidence type="ECO:0000259" key="8">
    <source>
        <dbReference type="PROSITE" id="PS50066"/>
    </source>
</evidence>
<comment type="subcellular location">
    <subcellularLocation>
        <location evidence="1">Nucleus</location>
    </subcellularLocation>
</comment>
<dbReference type="AlphaFoldDB" id="A0A4T0R616"/>
<organism evidence="13 20">
    <name type="scientific">Wallemia mellicola</name>
    <dbReference type="NCBI Taxonomy" id="1708541"/>
    <lineage>
        <taxon>Eukaryota</taxon>
        <taxon>Fungi</taxon>
        <taxon>Dikarya</taxon>
        <taxon>Basidiomycota</taxon>
        <taxon>Wallemiomycotina</taxon>
        <taxon>Wallemiomycetes</taxon>
        <taxon>Wallemiales</taxon>
        <taxon>Wallemiaceae</taxon>
        <taxon>Wallemia</taxon>
    </lineage>
</organism>
<dbReference type="GO" id="GO:0005634">
    <property type="term" value="C:nucleus"/>
    <property type="evidence" value="ECO:0007669"/>
    <property type="project" value="UniProtKB-SubCell"/>
</dbReference>
<dbReference type="Proteomes" id="UP000309601">
    <property type="component" value="Unassembled WGS sequence"/>
</dbReference>
<evidence type="ECO:0000256" key="5">
    <source>
        <dbReference type="ARBA" id="ARBA00023242"/>
    </source>
</evidence>
<dbReference type="EMBL" id="SPRO01000008">
    <property type="protein sequence ID" value="TIC32466.1"/>
    <property type="molecule type" value="Genomic_DNA"/>
</dbReference>
<dbReference type="EMBL" id="SPRH01000005">
    <property type="protein sequence ID" value="TIC03960.1"/>
    <property type="molecule type" value="Genomic_DNA"/>
</dbReference>
<accession>A0A4T0R616</accession>
<evidence type="ECO:0000256" key="7">
    <source>
        <dbReference type="SAM" id="MobiDB-lite"/>
    </source>
</evidence>
<evidence type="ECO:0000256" key="1">
    <source>
        <dbReference type="ARBA" id="ARBA00004123"/>
    </source>
</evidence>
<dbReference type="EMBL" id="SPRX01000002">
    <property type="protein sequence ID" value="TIC69802.1"/>
    <property type="molecule type" value="Genomic_DNA"/>
</dbReference>
<evidence type="ECO:0000256" key="2">
    <source>
        <dbReference type="ARBA" id="ARBA00023015"/>
    </source>
</evidence>
<proteinExistence type="inferred from homology"/>
<feature type="region of interest" description="Disordered" evidence="7">
    <location>
        <begin position="214"/>
        <end position="262"/>
    </location>
</feature>
<dbReference type="InterPro" id="IPR002100">
    <property type="entry name" value="TF_MADSbox"/>
</dbReference>
<reference evidence="15 16" key="1">
    <citation type="submission" date="2019-03" db="EMBL/GenBank/DDBJ databases">
        <title>Sequencing 25 genomes of Wallemia mellicola.</title>
        <authorList>
            <person name="Gostincar C."/>
        </authorList>
    </citation>
    <scope>NUCLEOTIDE SEQUENCE [LARGE SCALE GENOMIC DNA]</scope>
    <source>
        <strain evidence="10 17">EXF-1262</strain>
        <strain evidence="12 18">EXF-1274</strain>
        <strain evidence="14 15">EXF-1277</strain>
        <strain evidence="9 19">EXF-6152</strain>
        <strain evidence="13 20">EXF-757</strain>
        <strain evidence="11 16">EXF-8738</strain>
    </source>
</reference>
<feature type="domain" description="MADS-box" evidence="8">
    <location>
        <begin position="1"/>
        <end position="61"/>
    </location>
</feature>
<dbReference type="EMBL" id="SPRV01000001">
    <property type="protein sequence ID" value="TIC72020.1"/>
    <property type="molecule type" value="Genomic_DNA"/>
</dbReference>
<evidence type="ECO:0000256" key="3">
    <source>
        <dbReference type="ARBA" id="ARBA00023125"/>
    </source>
</evidence>
<feature type="compositionally biased region" description="Low complexity" evidence="7">
    <location>
        <begin position="214"/>
        <end position="234"/>
    </location>
</feature>
<dbReference type="GO" id="GO:0000978">
    <property type="term" value="F:RNA polymerase II cis-regulatory region sequence-specific DNA binding"/>
    <property type="evidence" value="ECO:0007669"/>
    <property type="project" value="TreeGrafter"/>
</dbReference>
<evidence type="ECO:0000313" key="11">
    <source>
        <dbReference type="EMBL" id="TIC32466.1"/>
    </source>
</evidence>
<dbReference type="EMBL" id="SPRW01000006">
    <property type="protein sequence ID" value="TIC69389.1"/>
    <property type="molecule type" value="Genomic_DNA"/>
</dbReference>
<evidence type="ECO:0000313" key="16">
    <source>
        <dbReference type="Proteomes" id="UP000305647"/>
    </source>
</evidence>
<dbReference type="InterPro" id="IPR036879">
    <property type="entry name" value="TF_MADSbox_sf"/>
</dbReference>
<feature type="compositionally biased region" description="Polar residues" evidence="7">
    <location>
        <begin position="304"/>
        <end position="315"/>
    </location>
</feature>
<dbReference type="OrthoDB" id="1898716at2759"/>
<evidence type="ECO:0000313" key="17">
    <source>
        <dbReference type="Proteomes" id="UP000307169"/>
    </source>
</evidence>
<keyword evidence="4" id="KW-0804">Transcription</keyword>
<evidence type="ECO:0000313" key="15">
    <source>
        <dbReference type="Proteomes" id="UP000305362"/>
    </source>
</evidence>
<keyword evidence="2" id="KW-0805">Transcription regulation</keyword>
<feature type="compositionally biased region" description="Pro residues" evidence="7">
    <location>
        <begin position="162"/>
        <end position="174"/>
    </location>
</feature>
<dbReference type="GO" id="GO:0046983">
    <property type="term" value="F:protein dimerization activity"/>
    <property type="evidence" value="ECO:0007669"/>
    <property type="project" value="InterPro"/>
</dbReference>
<dbReference type="PRINTS" id="PR00404">
    <property type="entry name" value="MADSDOMAIN"/>
</dbReference>
<evidence type="ECO:0000313" key="9">
    <source>
        <dbReference type="EMBL" id="TIB81267.1"/>
    </source>
</evidence>
<evidence type="ECO:0000313" key="13">
    <source>
        <dbReference type="EMBL" id="TIC69802.1"/>
    </source>
</evidence>
<dbReference type="PROSITE" id="PS50066">
    <property type="entry name" value="MADS_BOX_2"/>
    <property type="match status" value="1"/>
</dbReference>
<feature type="region of interest" description="Disordered" evidence="7">
    <location>
        <begin position="301"/>
        <end position="369"/>
    </location>
</feature>
<evidence type="ECO:0000313" key="12">
    <source>
        <dbReference type="EMBL" id="TIC69389.1"/>
    </source>
</evidence>
<dbReference type="Proteomes" id="UP000305362">
    <property type="component" value="Unassembled WGS sequence"/>
</dbReference>
<dbReference type="SUPFAM" id="SSF55455">
    <property type="entry name" value="SRF-like"/>
    <property type="match status" value="1"/>
</dbReference>
<dbReference type="Proteomes" id="UP000310685">
    <property type="component" value="Unassembled WGS sequence"/>
</dbReference>
<evidence type="ECO:0000313" key="10">
    <source>
        <dbReference type="EMBL" id="TIC03960.1"/>
    </source>
</evidence>
<keyword evidence="5" id="KW-0539">Nucleus</keyword>
<feature type="compositionally biased region" description="Polar residues" evidence="7">
    <location>
        <begin position="341"/>
        <end position="361"/>
    </location>
</feature>
<feature type="compositionally biased region" description="Basic and acidic residues" evidence="7">
    <location>
        <begin position="74"/>
        <end position="85"/>
    </location>
</feature>
<dbReference type="SMART" id="SM00432">
    <property type="entry name" value="MADS"/>
    <property type="match status" value="1"/>
</dbReference>
<feature type="compositionally biased region" description="Basic and acidic residues" evidence="7">
    <location>
        <begin position="123"/>
        <end position="147"/>
    </location>
</feature>
<dbReference type="CDD" id="cd00265">
    <property type="entry name" value="MADS_MEF2_like"/>
    <property type="match status" value="1"/>
</dbReference>
<comment type="caution">
    <text evidence="13">The sequence shown here is derived from an EMBL/GenBank/DDBJ whole genome shotgun (WGS) entry which is preliminary data.</text>
</comment>
<feature type="compositionally biased region" description="Acidic residues" evidence="7">
    <location>
        <begin position="86"/>
        <end position="99"/>
    </location>
</feature>
<dbReference type="Gene3D" id="3.40.1810.10">
    <property type="entry name" value="Transcription factor, MADS-box"/>
    <property type="match status" value="1"/>
</dbReference>
<keyword evidence="3" id="KW-0238">DNA-binding</keyword>
<evidence type="ECO:0000256" key="4">
    <source>
        <dbReference type="ARBA" id="ARBA00023163"/>
    </source>
</evidence>
<dbReference type="Pfam" id="PF00319">
    <property type="entry name" value="SRF-TF"/>
    <property type="match status" value="1"/>
</dbReference>